<proteinExistence type="predicted"/>
<keyword evidence="2" id="KW-1185">Reference proteome</keyword>
<name>A0A1S8AAL1_ROSNE</name>
<dbReference type="OrthoDB" id="4676678at2759"/>
<organism evidence="1">
    <name type="scientific">Rosellinia necatrix</name>
    <name type="common">White root-rot fungus</name>
    <dbReference type="NCBI Taxonomy" id="77044"/>
    <lineage>
        <taxon>Eukaryota</taxon>
        <taxon>Fungi</taxon>
        <taxon>Dikarya</taxon>
        <taxon>Ascomycota</taxon>
        <taxon>Pezizomycotina</taxon>
        <taxon>Sordariomycetes</taxon>
        <taxon>Xylariomycetidae</taxon>
        <taxon>Xylariales</taxon>
        <taxon>Xylariaceae</taxon>
        <taxon>Rosellinia</taxon>
    </lineage>
</organism>
<dbReference type="Proteomes" id="UP000054516">
    <property type="component" value="Unassembled WGS sequence"/>
</dbReference>
<evidence type="ECO:0000313" key="1">
    <source>
        <dbReference type="EMBL" id="GAW27144.1"/>
    </source>
</evidence>
<dbReference type="AlphaFoldDB" id="A0A1S8AAL1"/>
<evidence type="ECO:0000313" key="2">
    <source>
        <dbReference type="Proteomes" id="UP000054516"/>
    </source>
</evidence>
<reference evidence="1" key="1">
    <citation type="submission" date="2016-03" db="EMBL/GenBank/DDBJ databases">
        <title>Draft genome sequence of Rosellinia necatrix.</title>
        <authorList>
            <person name="Kanematsu S."/>
        </authorList>
    </citation>
    <scope>NUCLEOTIDE SEQUENCE [LARGE SCALE GENOMIC DNA]</scope>
    <source>
        <strain evidence="1">W97</strain>
    </source>
</reference>
<gene>
    <name evidence="1" type="ORF">SAMD00023353_7500140</name>
</gene>
<dbReference type="STRING" id="77044.A0A1S8AAL1"/>
<protein>
    <submittedName>
        <fullName evidence="1">Uncharacterized protein</fullName>
    </submittedName>
</protein>
<dbReference type="EMBL" id="DF977520">
    <property type="protein sequence ID" value="GAW27144.1"/>
    <property type="molecule type" value="Genomic_DNA"/>
</dbReference>
<accession>A0A1S8AAL1</accession>
<sequence>MMKLLAIPAFFSANPPSSAAGGTFIWKAEPVDASGTWTDRQSLYQIDADFPDRSSLSAGAFYLADYSYIY</sequence>